<dbReference type="SUPFAM" id="SSF52833">
    <property type="entry name" value="Thioredoxin-like"/>
    <property type="match status" value="1"/>
</dbReference>
<feature type="domain" description="Vitamin K epoxide reductase" evidence="12">
    <location>
        <begin position="24"/>
        <end position="155"/>
    </location>
</feature>
<evidence type="ECO:0000256" key="3">
    <source>
        <dbReference type="ARBA" id="ARBA00022692"/>
    </source>
</evidence>
<evidence type="ECO:0000256" key="1">
    <source>
        <dbReference type="ARBA" id="ARBA00004141"/>
    </source>
</evidence>
<protein>
    <submittedName>
        <fullName evidence="13">Vitamin K epoxide reductase</fullName>
    </submittedName>
</protein>
<evidence type="ECO:0000313" key="14">
    <source>
        <dbReference type="Proteomes" id="UP000189462"/>
    </source>
</evidence>
<dbReference type="Proteomes" id="UP000189462">
    <property type="component" value="Unassembled WGS sequence"/>
</dbReference>
<keyword evidence="7 11" id="KW-0472">Membrane</keyword>
<name>A0A1V3NK09_9GAMM</name>
<evidence type="ECO:0000256" key="5">
    <source>
        <dbReference type="ARBA" id="ARBA00022989"/>
    </source>
</evidence>
<sequence>MARNKGKRRKADVAVKTAPAARPQPGADRVVVILAGIGMLITGYLTLVAWMGGGPLLCAEGSGCDLIQQSRWSRVLGLPVALWGFLVYALLALTAVKVSGRLKRWRRLWFVSLVGVAISVYLTAVGLIHLDALCAWCLASLATITAIFLWVTFRRPETAPGQPWGFWLANNFVVTAVILGTLHLYYSDLLSPRPDPRLVPLAQHLTEAGVRYYGAYWCPACQQQNRLFRGAYEHLPYVECSPDGRHGRPAPACVRAGISTFPTWVIDGRRYEEVLTPAELADYSGFDWAGARQN</sequence>
<evidence type="ECO:0000256" key="4">
    <source>
        <dbReference type="ARBA" id="ARBA00022719"/>
    </source>
</evidence>
<feature type="region of interest" description="Disordered" evidence="10">
    <location>
        <begin position="1"/>
        <end position="20"/>
    </location>
</feature>
<evidence type="ECO:0000256" key="9">
    <source>
        <dbReference type="ARBA" id="ARBA00023284"/>
    </source>
</evidence>
<keyword evidence="9" id="KW-0676">Redox-active center</keyword>
<dbReference type="InterPro" id="IPR044698">
    <property type="entry name" value="VKOR/LTO1"/>
</dbReference>
<dbReference type="InterPro" id="IPR036249">
    <property type="entry name" value="Thioredoxin-like_sf"/>
</dbReference>
<dbReference type="Gene3D" id="1.20.1440.130">
    <property type="entry name" value="VKOR domain"/>
    <property type="match status" value="1"/>
</dbReference>
<dbReference type="PANTHER" id="PTHR34573">
    <property type="entry name" value="VKC DOMAIN-CONTAINING PROTEIN"/>
    <property type="match status" value="1"/>
</dbReference>
<proteinExistence type="inferred from homology"/>
<dbReference type="Gene3D" id="3.40.30.10">
    <property type="entry name" value="Glutaredoxin"/>
    <property type="match status" value="1"/>
</dbReference>
<keyword evidence="3 11" id="KW-0812">Transmembrane</keyword>
<evidence type="ECO:0000313" key="13">
    <source>
        <dbReference type="EMBL" id="OOG25238.1"/>
    </source>
</evidence>
<dbReference type="InterPro" id="IPR038354">
    <property type="entry name" value="VKOR_sf"/>
</dbReference>
<evidence type="ECO:0000256" key="8">
    <source>
        <dbReference type="ARBA" id="ARBA00023157"/>
    </source>
</evidence>
<reference evidence="13 14" key="1">
    <citation type="submission" date="2017-02" db="EMBL/GenBank/DDBJ databases">
        <title>Genomic diversity within the haloalkaliphilic genus Thioalkalivibrio.</title>
        <authorList>
            <person name="Ahn A.-C."/>
            <person name="Meier-Kolthoff J."/>
            <person name="Overmars L."/>
            <person name="Richter M."/>
            <person name="Woyke T."/>
            <person name="Sorokin D.Y."/>
            <person name="Muyzer G."/>
        </authorList>
    </citation>
    <scope>NUCLEOTIDE SEQUENCE [LARGE SCALE GENOMIC DNA]</scope>
    <source>
        <strain evidence="13 14">ALJD</strain>
    </source>
</reference>
<keyword evidence="5 11" id="KW-1133">Transmembrane helix</keyword>
<dbReference type="InterPro" id="IPR012932">
    <property type="entry name" value="VKOR"/>
</dbReference>
<dbReference type="EMBL" id="MVBK01000040">
    <property type="protein sequence ID" value="OOG25238.1"/>
    <property type="molecule type" value="Genomic_DNA"/>
</dbReference>
<keyword evidence="8" id="KW-1015">Disulfide bond</keyword>
<keyword evidence="6" id="KW-0560">Oxidoreductase</keyword>
<gene>
    <name evidence="13" type="ORF">B1C78_07355</name>
</gene>
<feature type="compositionally biased region" description="Basic residues" evidence="10">
    <location>
        <begin position="1"/>
        <end position="10"/>
    </location>
</feature>
<accession>A0A1V3NK09</accession>
<evidence type="ECO:0000256" key="2">
    <source>
        <dbReference type="ARBA" id="ARBA00006214"/>
    </source>
</evidence>
<dbReference type="PANTHER" id="PTHR34573:SF1">
    <property type="entry name" value="VITAMIN K EPOXIDE REDUCTASE DOMAIN-CONTAINING PROTEIN"/>
    <property type="match status" value="1"/>
</dbReference>
<feature type="transmembrane region" description="Helical" evidence="11">
    <location>
        <begin position="133"/>
        <end position="153"/>
    </location>
</feature>
<evidence type="ECO:0000259" key="12">
    <source>
        <dbReference type="SMART" id="SM00756"/>
    </source>
</evidence>
<comment type="similarity">
    <text evidence="2">Belongs to the VKOR family.</text>
</comment>
<feature type="transmembrane region" description="Helical" evidence="11">
    <location>
        <begin position="30"/>
        <end position="52"/>
    </location>
</feature>
<dbReference type="Pfam" id="PF07884">
    <property type="entry name" value="VKOR"/>
    <property type="match status" value="1"/>
</dbReference>
<keyword evidence="4" id="KW-0874">Quinone</keyword>
<feature type="transmembrane region" description="Helical" evidence="11">
    <location>
        <begin position="165"/>
        <end position="186"/>
    </location>
</feature>
<keyword evidence="14" id="KW-1185">Reference proteome</keyword>
<evidence type="ECO:0000256" key="10">
    <source>
        <dbReference type="SAM" id="MobiDB-lite"/>
    </source>
</evidence>
<dbReference type="GO" id="GO:0016491">
    <property type="term" value="F:oxidoreductase activity"/>
    <property type="evidence" value="ECO:0007669"/>
    <property type="project" value="UniProtKB-KW"/>
</dbReference>
<dbReference type="SMART" id="SM00756">
    <property type="entry name" value="VKc"/>
    <property type="match status" value="1"/>
</dbReference>
<dbReference type="GO" id="GO:0048038">
    <property type="term" value="F:quinone binding"/>
    <property type="evidence" value="ECO:0007669"/>
    <property type="project" value="UniProtKB-KW"/>
</dbReference>
<dbReference type="STRING" id="108003.B1C78_07355"/>
<feature type="transmembrane region" description="Helical" evidence="11">
    <location>
        <begin position="72"/>
        <end position="96"/>
    </location>
</feature>
<comment type="subcellular location">
    <subcellularLocation>
        <location evidence="1">Membrane</location>
        <topology evidence="1">Multi-pass membrane protein</topology>
    </subcellularLocation>
</comment>
<evidence type="ECO:0000256" key="6">
    <source>
        <dbReference type="ARBA" id="ARBA00023002"/>
    </source>
</evidence>
<evidence type="ECO:0000256" key="7">
    <source>
        <dbReference type="ARBA" id="ARBA00023136"/>
    </source>
</evidence>
<dbReference type="AlphaFoldDB" id="A0A1V3NK09"/>
<dbReference type="GO" id="GO:0016020">
    <property type="term" value="C:membrane"/>
    <property type="evidence" value="ECO:0007669"/>
    <property type="project" value="UniProtKB-SubCell"/>
</dbReference>
<comment type="caution">
    <text evidence="13">The sequence shown here is derived from an EMBL/GenBank/DDBJ whole genome shotgun (WGS) entry which is preliminary data.</text>
</comment>
<organism evidence="13 14">
    <name type="scientific">Thioalkalivibrio denitrificans</name>
    <dbReference type="NCBI Taxonomy" id="108003"/>
    <lineage>
        <taxon>Bacteria</taxon>
        <taxon>Pseudomonadati</taxon>
        <taxon>Pseudomonadota</taxon>
        <taxon>Gammaproteobacteria</taxon>
        <taxon>Chromatiales</taxon>
        <taxon>Ectothiorhodospiraceae</taxon>
        <taxon>Thioalkalivibrio</taxon>
    </lineage>
</organism>
<dbReference type="CDD" id="cd12916">
    <property type="entry name" value="VKOR_1"/>
    <property type="match status" value="1"/>
</dbReference>
<feature type="transmembrane region" description="Helical" evidence="11">
    <location>
        <begin position="108"/>
        <end position="127"/>
    </location>
</feature>
<evidence type="ECO:0000256" key="11">
    <source>
        <dbReference type="SAM" id="Phobius"/>
    </source>
</evidence>
<dbReference type="OrthoDB" id="185994at2"/>